<dbReference type="AlphaFoldDB" id="A0A4U8UKH0"/>
<evidence type="ECO:0000313" key="1">
    <source>
        <dbReference type="EMBL" id="TMS33231.1"/>
    </source>
</evidence>
<dbReference type="Proteomes" id="UP000298663">
    <property type="component" value="Chromosome X"/>
</dbReference>
<reference evidence="1 2" key="1">
    <citation type="journal article" date="2015" name="Genome Biol.">
        <title>Comparative genomics of Steinernema reveals deeply conserved gene regulatory networks.</title>
        <authorList>
            <person name="Dillman A.R."/>
            <person name="Macchietto M."/>
            <person name="Porter C.F."/>
            <person name="Rogers A."/>
            <person name="Williams B."/>
            <person name="Antoshechkin I."/>
            <person name="Lee M.M."/>
            <person name="Goodwin Z."/>
            <person name="Lu X."/>
            <person name="Lewis E.E."/>
            <person name="Goodrich-Blair H."/>
            <person name="Stock S.P."/>
            <person name="Adams B.J."/>
            <person name="Sternberg P.W."/>
            <person name="Mortazavi A."/>
        </authorList>
    </citation>
    <scope>NUCLEOTIDE SEQUENCE [LARGE SCALE GENOMIC DNA]</scope>
    <source>
        <strain evidence="1 2">ALL</strain>
    </source>
</reference>
<organism evidence="1 2">
    <name type="scientific">Steinernema carpocapsae</name>
    <name type="common">Entomopathogenic nematode</name>
    <dbReference type="NCBI Taxonomy" id="34508"/>
    <lineage>
        <taxon>Eukaryota</taxon>
        <taxon>Metazoa</taxon>
        <taxon>Ecdysozoa</taxon>
        <taxon>Nematoda</taxon>
        <taxon>Chromadorea</taxon>
        <taxon>Rhabditida</taxon>
        <taxon>Tylenchina</taxon>
        <taxon>Panagrolaimomorpha</taxon>
        <taxon>Strongyloidoidea</taxon>
        <taxon>Steinernematidae</taxon>
        <taxon>Steinernema</taxon>
    </lineage>
</organism>
<reference evidence="1 2" key="2">
    <citation type="journal article" date="2019" name="G3 (Bethesda)">
        <title>Hybrid Assembly of the Genome of the Entomopathogenic Nematode Steinernema carpocapsae Identifies the X-Chromosome.</title>
        <authorList>
            <person name="Serra L."/>
            <person name="Macchietto M."/>
            <person name="Macias-Munoz A."/>
            <person name="McGill C.J."/>
            <person name="Rodriguez I.M."/>
            <person name="Rodriguez B."/>
            <person name="Murad R."/>
            <person name="Mortazavi A."/>
        </authorList>
    </citation>
    <scope>NUCLEOTIDE SEQUENCE [LARGE SCALE GENOMIC DNA]</scope>
    <source>
        <strain evidence="1 2">ALL</strain>
    </source>
</reference>
<keyword evidence="2" id="KW-1185">Reference proteome</keyword>
<evidence type="ECO:0000313" key="2">
    <source>
        <dbReference type="Proteomes" id="UP000298663"/>
    </source>
</evidence>
<accession>A0A4U8UKH0</accession>
<gene>
    <name evidence="1" type="ORF">L596_000993</name>
</gene>
<dbReference type="EMBL" id="AZBU02000001">
    <property type="protein sequence ID" value="TMS33231.1"/>
    <property type="molecule type" value="Genomic_DNA"/>
</dbReference>
<proteinExistence type="predicted"/>
<protein>
    <submittedName>
        <fullName evidence="1">Uncharacterized protein</fullName>
    </submittedName>
</protein>
<name>A0A4U8UKH0_STECR</name>
<dbReference type="EMBL" id="CM016762">
    <property type="protein sequence ID" value="TMS33231.1"/>
    <property type="molecule type" value="Genomic_DNA"/>
</dbReference>
<comment type="caution">
    <text evidence="1">The sequence shown here is derived from an EMBL/GenBank/DDBJ whole genome shotgun (WGS) entry which is preliminary data.</text>
</comment>
<sequence length="83" mass="9802">MSLVWAAESPHKTMFLSDNATGTKHTPHERLRLASDVIALFDCFRMRLEALLSKFRIDFKYCHKPVLLSYYIEYVHFQLLILI</sequence>